<keyword evidence="8" id="KW-1185">Reference proteome</keyword>
<feature type="transmembrane region" description="Helical" evidence="6">
    <location>
        <begin position="299"/>
        <end position="328"/>
    </location>
</feature>
<protein>
    <recommendedName>
        <fullName evidence="9">Permease</fullName>
    </recommendedName>
</protein>
<dbReference type="OrthoDB" id="9799225at2"/>
<dbReference type="HOGENOM" id="CLU_031275_0_0_0"/>
<dbReference type="EMBL" id="CP001998">
    <property type="protein sequence ID" value="ADE56057.1"/>
    <property type="molecule type" value="Genomic_DNA"/>
</dbReference>
<dbReference type="KEGG" id="caa:Caka_3044"/>
<dbReference type="eggNOG" id="COG0628">
    <property type="taxonomic scope" value="Bacteria"/>
</dbReference>
<dbReference type="RefSeq" id="WP_013044773.1">
    <property type="nucleotide sequence ID" value="NC_014008.1"/>
</dbReference>
<dbReference type="PANTHER" id="PTHR21716">
    <property type="entry name" value="TRANSMEMBRANE PROTEIN"/>
    <property type="match status" value="1"/>
</dbReference>
<comment type="subcellular location">
    <subcellularLocation>
        <location evidence="1">Membrane</location>
        <topology evidence="1">Multi-pass membrane protein</topology>
    </subcellularLocation>
</comment>
<name>D5EI17_CORAD</name>
<evidence type="ECO:0000256" key="5">
    <source>
        <dbReference type="ARBA" id="ARBA00023136"/>
    </source>
</evidence>
<dbReference type="GO" id="GO:0016020">
    <property type="term" value="C:membrane"/>
    <property type="evidence" value="ECO:0007669"/>
    <property type="project" value="UniProtKB-SubCell"/>
</dbReference>
<feature type="transmembrane region" description="Helical" evidence="6">
    <location>
        <begin position="258"/>
        <end position="279"/>
    </location>
</feature>
<accession>D5EI17</accession>
<organism evidence="7 8">
    <name type="scientific">Coraliomargarita akajimensis (strain DSM 45221 / IAM 15411 / JCM 23193 / KCTC 12865 / 04OKA010-24)</name>
    <dbReference type="NCBI Taxonomy" id="583355"/>
    <lineage>
        <taxon>Bacteria</taxon>
        <taxon>Pseudomonadati</taxon>
        <taxon>Verrucomicrobiota</taxon>
        <taxon>Opitutia</taxon>
        <taxon>Puniceicoccales</taxon>
        <taxon>Coraliomargaritaceae</taxon>
        <taxon>Coraliomargarita</taxon>
    </lineage>
</organism>
<keyword evidence="5 6" id="KW-0472">Membrane</keyword>
<evidence type="ECO:0000313" key="7">
    <source>
        <dbReference type="EMBL" id="ADE56057.1"/>
    </source>
</evidence>
<comment type="similarity">
    <text evidence="2">Belongs to the autoinducer-2 exporter (AI-2E) (TC 2.A.86) family.</text>
</comment>
<feature type="transmembrane region" description="Helical" evidence="6">
    <location>
        <begin position="143"/>
        <end position="159"/>
    </location>
</feature>
<feature type="transmembrane region" description="Helical" evidence="6">
    <location>
        <begin position="223"/>
        <end position="246"/>
    </location>
</feature>
<evidence type="ECO:0000256" key="4">
    <source>
        <dbReference type="ARBA" id="ARBA00022989"/>
    </source>
</evidence>
<evidence type="ECO:0000256" key="1">
    <source>
        <dbReference type="ARBA" id="ARBA00004141"/>
    </source>
</evidence>
<feature type="transmembrane region" description="Helical" evidence="6">
    <location>
        <begin position="194"/>
        <end position="217"/>
    </location>
</feature>
<keyword evidence="4 6" id="KW-1133">Transmembrane helix</keyword>
<feature type="transmembrane region" description="Helical" evidence="6">
    <location>
        <begin position="7"/>
        <end position="24"/>
    </location>
</feature>
<keyword evidence="3 6" id="KW-0812">Transmembrane</keyword>
<evidence type="ECO:0000256" key="6">
    <source>
        <dbReference type="SAM" id="Phobius"/>
    </source>
</evidence>
<dbReference type="InterPro" id="IPR002549">
    <property type="entry name" value="AI-2E-like"/>
</dbReference>
<evidence type="ECO:0008006" key="9">
    <source>
        <dbReference type="Google" id="ProtNLM"/>
    </source>
</evidence>
<dbReference type="PANTHER" id="PTHR21716:SF64">
    <property type="entry name" value="AI-2 TRANSPORT PROTEIN TQSA"/>
    <property type="match status" value="1"/>
</dbReference>
<dbReference type="Pfam" id="PF01594">
    <property type="entry name" value="AI-2E_transport"/>
    <property type="match status" value="1"/>
</dbReference>
<feature type="transmembrane region" description="Helical" evidence="6">
    <location>
        <begin position="30"/>
        <end position="48"/>
    </location>
</feature>
<reference evidence="7 8" key="1">
    <citation type="journal article" date="2010" name="Stand. Genomic Sci.">
        <title>Complete genome sequence of Coraliomargarita akajimensis type strain (04OKA010-24).</title>
        <authorList>
            <person name="Mavromatis K."/>
            <person name="Abt B."/>
            <person name="Brambilla E."/>
            <person name="Lapidus A."/>
            <person name="Copeland A."/>
            <person name="Deshpande S."/>
            <person name="Nolan M."/>
            <person name="Lucas S."/>
            <person name="Tice H."/>
            <person name="Cheng J.F."/>
            <person name="Han C."/>
            <person name="Detter J.C."/>
            <person name="Woyke T."/>
            <person name="Goodwin L."/>
            <person name="Pitluck S."/>
            <person name="Held B."/>
            <person name="Brettin T."/>
            <person name="Tapia R."/>
            <person name="Ivanova N."/>
            <person name="Mikhailova N."/>
            <person name="Pati A."/>
            <person name="Liolios K."/>
            <person name="Chen A."/>
            <person name="Palaniappan K."/>
            <person name="Land M."/>
            <person name="Hauser L."/>
            <person name="Chang Y.J."/>
            <person name="Jeffries C.D."/>
            <person name="Rohde M."/>
            <person name="Goker M."/>
            <person name="Bristow J."/>
            <person name="Eisen J.A."/>
            <person name="Markowitz V."/>
            <person name="Hugenholtz P."/>
            <person name="Klenk H.P."/>
            <person name="Kyrpides N.C."/>
        </authorList>
    </citation>
    <scope>NUCLEOTIDE SEQUENCE [LARGE SCALE GENOMIC DNA]</scope>
    <source>
        <strain evidence="8">DSM 45221 / IAM 15411 / JCM 23193 / KCTC 12865</strain>
    </source>
</reference>
<sequence>MKLQQVALTLFIIVTVFFLLHVGQSLLQPLVIAIVVAYLISILAHAISSIPLGEWRVPKVLSMVLAVGVILASISMLISLITENIRSVIGIAPGLQENLEARIYDVYALFGVEREEAPNLQEFMAEIDLRAYLQDFGKTVRNIVSRTGIIFVYLVFVLLEQRTFTRKIKALVPNKHRQEEVFTVIDRILKDIRLYIGIKVLTSASTGLLSYLVLKWIGVNFASFWAVLIFLLNFIPTIGSIIATIFPSAMALIQFDTFRPFVICVIAITAIQLVIGSFIDPKLMGNRLNLSPLVILFSLGLWGAVWGIPGMFLCVPFTVIIMIICAYFPTTRPVSILLSGNGKVTVGRSEPAQQ</sequence>
<dbReference type="GO" id="GO:0055085">
    <property type="term" value="P:transmembrane transport"/>
    <property type="evidence" value="ECO:0007669"/>
    <property type="project" value="TreeGrafter"/>
</dbReference>
<evidence type="ECO:0000313" key="8">
    <source>
        <dbReference type="Proteomes" id="UP000000925"/>
    </source>
</evidence>
<evidence type="ECO:0000256" key="3">
    <source>
        <dbReference type="ARBA" id="ARBA00022692"/>
    </source>
</evidence>
<feature type="transmembrane region" description="Helical" evidence="6">
    <location>
        <begin position="60"/>
        <end position="81"/>
    </location>
</feature>
<evidence type="ECO:0000256" key="2">
    <source>
        <dbReference type="ARBA" id="ARBA00009773"/>
    </source>
</evidence>
<dbReference type="AlphaFoldDB" id="D5EI17"/>
<proteinExistence type="inferred from homology"/>
<dbReference type="Proteomes" id="UP000000925">
    <property type="component" value="Chromosome"/>
</dbReference>
<gene>
    <name evidence="7" type="ordered locus">Caka_3044</name>
</gene>